<feature type="region of interest" description="Disordered" evidence="1">
    <location>
        <begin position="1"/>
        <end position="167"/>
    </location>
</feature>
<feature type="compositionally biased region" description="Basic and acidic residues" evidence="1">
    <location>
        <begin position="70"/>
        <end position="89"/>
    </location>
</feature>
<keyword evidence="3" id="KW-1185">Reference proteome</keyword>
<feature type="compositionally biased region" description="Low complexity" evidence="1">
    <location>
        <begin position="19"/>
        <end position="59"/>
    </location>
</feature>
<evidence type="ECO:0000313" key="2">
    <source>
        <dbReference type="EMBL" id="KAG2544371.1"/>
    </source>
</evidence>
<comment type="caution">
    <text evidence="2">The sequence shown here is derived from an EMBL/GenBank/DDBJ whole genome shotgun (WGS) entry which is preliminary data.</text>
</comment>
<accession>A0A8T0N3H5</accession>
<proteinExistence type="predicted"/>
<sequence length="167" mass="18203">MRHSAAAPDLRHPRRRPPARALAPLLPCYSTPTVPSSSSTASPSLSLSTAPPILSSSSARSVCAAPASQRVHEARDADDGVDRVRRDPRIPSSSSSPTTRAREAPIPSESCPRYPWLASRSSSASSNGVGDRAHPPPNPRDQHPRCTGRQRRGRRGRQWRGRRRRRG</sequence>
<feature type="compositionally biased region" description="Low complexity" evidence="1">
    <location>
        <begin position="90"/>
        <end position="99"/>
    </location>
</feature>
<dbReference type="AlphaFoldDB" id="A0A8T0N3H5"/>
<gene>
    <name evidence="2" type="ORF">PVAP13_9KG023100</name>
</gene>
<feature type="compositionally biased region" description="Basic residues" evidence="1">
    <location>
        <begin position="146"/>
        <end position="167"/>
    </location>
</feature>
<organism evidence="2 3">
    <name type="scientific">Panicum virgatum</name>
    <name type="common">Blackwell switchgrass</name>
    <dbReference type="NCBI Taxonomy" id="38727"/>
    <lineage>
        <taxon>Eukaryota</taxon>
        <taxon>Viridiplantae</taxon>
        <taxon>Streptophyta</taxon>
        <taxon>Embryophyta</taxon>
        <taxon>Tracheophyta</taxon>
        <taxon>Spermatophyta</taxon>
        <taxon>Magnoliopsida</taxon>
        <taxon>Liliopsida</taxon>
        <taxon>Poales</taxon>
        <taxon>Poaceae</taxon>
        <taxon>PACMAD clade</taxon>
        <taxon>Panicoideae</taxon>
        <taxon>Panicodae</taxon>
        <taxon>Paniceae</taxon>
        <taxon>Panicinae</taxon>
        <taxon>Panicum</taxon>
        <taxon>Panicum sect. Hiantes</taxon>
    </lineage>
</organism>
<dbReference type="EMBL" id="CM029053">
    <property type="protein sequence ID" value="KAG2544371.1"/>
    <property type="molecule type" value="Genomic_DNA"/>
</dbReference>
<dbReference type="Proteomes" id="UP000823388">
    <property type="component" value="Chromosome 9K"/>
</dbReference>
<reference evidence="2" key="1">
    <citation type="submission" date="2020-05" db="EMBL/GenBank/DDBJ databases">
        <title>WGS assembly of Panicum virgatum.</title>
        <authorList>
            <person name="Lovell J.T."/>
            <person name="Jenkins J."/>
            <person name="Shu S."/>
            <person name="Juenger T.E."/>
            <person name="Schmutz J."/>
        </authorList>
    </citation>
    <scope>NUCLEOTIDE SEQUENCE</scope>
    <source>
        <strain evidence="2">AP13</strain>
    </source>
</reference>
<evidence type="ECO:0000313" key="3">
    <source>
        <dbReference type="Proteomes" id="UP000823388"/>
    </source>
</evidence>
<evidence type="ECO:0000256" key="1">
    <source>
        <dbReference type="SAM" id="MobiDB-lite"/>
    </source>
</evidence>
<name>A0A8T0N3H5_PANVG</name>
<protein>
    <submittedName>
        <fullName evidence="2">Uncharacterized protein</fullName>
    </submittedName>
</protein>